<keyword evidence="3" id="KW-1133">Transmembrane helix</keyword>
<gene>
    <name evidence="4" type="ORF">Golax_015105</name>
</gene>
<comment type="caution">
    <text evidence="4">The sequence shown here is derived from an EMBL/GenBank/DDBJ whole genome shotgun (WGS) entry which is preliminary data.</text>
</comment>
<evidence type="ECO:0000256" key="1">
    <source>
        <dbReference type="ARBA" id="ARBA00022676"/>
    </source>
</evidence>
<keyword evidence="3" id="KW-0812">Transmembrane</keyword>
<feature type="transmembrane region" description="Helical" evidence="3">
    <location>
        <begin position="308"/>
        <end position="327"/>
    </location>
</feature>
<feature type="transmembrane region" description="Helical" evidence="3">
    <location>
        <begin position="231"/>
        <end position="255"/>
    </location>
</feature>
<evidence type="ECO:0008006" key="6">
    <source>
        <dbReference type="Google" id="ProtNLM"/>
    </source>
</evidence>
<evidence type="ECO:0000313" key="4">
    <source>
        <dbReference type="EMBL" id="MBA0716262.1"/>
    </source>
</evidence>
<reference evidence="4 5" key="1">
    <citation type="journal article" date="2019" name="Genome Biol. Evol.">
        <title>Insights into the evolution of the New World diploid cottons (Gossypium, subgenus Houzingenia) based on genome sequencing.</title>
        <authorList>
            <person name="Grover C.E."/>
            <person name="Arick M.A. 2nd"/>
            <person name="Thrash A."/>
            <person name="Conover J.L."/>
            <person name="Sanders W.S."/>
            <person name="Peterson D.G."/>
            <person name="Frelichowski J.E."/>
            <person name="Scheffler J.A."/>
            <person name="Scheffler B.E."/>
            <person name="Wendel J.F."/>
        </authorList>
    </citation>
    <scope>NUCLEOTIDE SEQUENCE [LARGE SCALE GENOMIC DNA]</scope>
    <source>
        <strain evidence="4">4</strain>
        <tissue evidence="4">Leaf</tissue>
    </source>
</reference>
<keyword evidence="1" id="KW-0808">Transferase</keyword>
<evidence type="ECO:0000256" key="3">
    <source>
        <dbReference type="SAM" id="Phobius"/>
    </source>
</evidence>
<dbReference type="InterPro" id="IPR050587">
    <property type="entry name" value="GNT1/Glycosyltrans_8"/>
</dbReference>
<protein>
    <recommendedName>
        <fullName evidence="6">Hexosyltransferase</fullName>
    </recommendedName>
</protein>
<evidence type="ECO:0000256" key="2">
    <source>
        <dbReference type="ARBA" id="ARBA00023211"/>
    </source>
</evidence>
<dbReference type="InterPro" id="IPR029044">
    <property type="entry name" value="Nucleotide-diphossugar_trans"/>
</dbReference>
<feature type="transmembrane region" description="Helical" evidence="3">
    <location>
        <begin position="282"/>
        <end position="302"/>
    </location>
</feature>
<proteinExistence type="predicted"/>
<dbReference type="AlphaFoldDB" id="A0A7J8ZXB6"/>
<keyword evidence="3" id="KW-0472">Membrane</keyword>
<accession>A0A7J8ZXB6</accession>
<sequence>MVVLVSDGVSDYAKKLLEADGWIVENISLLVNPNLVRPKSVSLLEFACAVVYLDADTMVVKSIEDLFKCEKFCANLKHSERLNSGVMVVEPSEAVFNNMMSKVNTLPSYTGGDQGFLNSYYSDFPNAHVFDPNIPQEVLKVRPVPEMERLSTLYNADVGLYMLANKWMVDESELRVIHYTLGPLKPWDWWTSWLLKPVDVWQNVRERLEETLPGTGGGKNPNDEHLAKVPVYLGGISVFVCFMAAVVSLGISIAIGRRIVTQLTPVSADPDLFNSDSKKGMAFLAIVAPSLPCIFGITALFLRLGVMVVGGIILASFMTYASEHLAIRSFLKGCEDRDTTQWRECFLC</sequence>
<dbReference type="EMBL" id="JABEZV010000007">
    <property type="protein sequence ID" value="MBA0716262.1"/>
    <property type="molecule type" value="Genomic_DNA"/>
</dbReference>
<dbReference type="Gene3D" id="3.90.550.10">
    <property type="entry name" value="Spore Coat Polysaccharide Biosynthesis Protein SpsA, Chain A"/>
    <property type="match status" value="1"/>
</dbReference>
<dbReference type="GO" id="GO:0016757">
    <property type="term" value="F:glycosyltransferase activity"/>
    <property type="evidence" value="ECO:0007669"/>
    <property type="project" value="UniProtKB-KW"/>
</dbReference>
<keyword evidence="2" id="KW-0464">Manganese</keyword>
<dbReference type="SUPFAM" id="SSF53448">
    <property type="entry name" value="Nucleotide-diphospho-sugar transferases"/>
    <property type="match status" value="1"/>
</dbReference>
<dbReference type="PANTHER" id="PTHR11183">
    <property type="entry name" value="GLYCOGENIN SUBFAMILY MEMBER"/>
    <property type="match status" value="1"/>
</dbReference>
<dbReference type="Proteomes" id="UP000593574">
    <property type="component" value="Unassembled WGS sequence"/>
</dbReference>
<keyword evidence="1" id="KW-0328">Glycosyltransferase</keyword>
<organism evidence="4 5">
    <name type="scientific">Gossypium laxum</name>
    <dbReference type="NCBI Taxonomy" id="34288"/>
    <lineage>
        <taxon>Eukaryota</taxon>
        <taxon>Viridiplantae</taxon>
        <taxon>Streptophyta</taxon>
        <taxon>Embryophyta</taxon>
        <taxon>Tracheophyta</taxon>
        <taxon>Spermatophyta</taxon>
        <taxon>Magnoliopsida</taxon>
        <taxon>eudicotyledons</taxon>
        <taxon>Gunneridae</taxon>
        <taxon>Pentapetalae</taxon>
        <taxon>rosids</taxon>
        <taxon>malvids</taxon>
        <taxon>Malvales</taxon>
        <taxon>Malvaceae</taxon>
        <taxon>Malvoideae</taxon>
        <taxon>Gossypium</taxon>
    </lineage>
</organism>
<keyword evidence="5" id="KW-1185">Reference proteome</keyword>
<evidence type="ECO:0000313" key="5">
    <source>
        <dbReference type="Proteomes" id="UP000593574"/>
    </source>
</evidence>
<name>A0A7J8ZXB6_9ROSI</name>